<accession>A0A484FW95</accession>
<reference evidence="2" key="1">
    <citation type="journal article" date="2013" name="New Phytol.">
        <title>Comparative genomic and transcriptomic analyses reveal the hemibiotrophic stage shift of Colletotrichum fungi.</title>
        <authorList>
            <person name="Gan P."/>
            <person name="Ikeda K."/>
            <person name="Irieda H."/>
            <person name="Narusaka M."/>
            <person name="O'Connell R.J."/>
            <person name="Narusaka Y."/>
            <person name="Takano Y."/>
            <person name="Kubo Y."/>
            <person name="Shirasu K."/>
        </authorList>
    </citation>
    <scope>NUCLEOTIDE SEQUENCE [LARGE SCALE GENOMIC DNA]</scope>
    <source>
        <strain evidence="2">104-T / ATCC 96160 / CBS 514.97 / LARS 414 / MAFF 240422</strain>
    </source>
</reference>
<organism evidence="1 2">
    <name type="scientific">Colletotrichum orbiculare (strain 104-T / ATCC 96160 / CBS 514.97 / LARS 414 / MAFF 240422)</name>
    <name type="common">Cucumber anthracnose fungus</name>
    <name type="synonym">Colletotrichum lagenarium</name>
    <dbReference type="NCBI Taxonomy" id="1213857"/>
    <lineage>
        <taxon>Eukaryota</taxon>
        <taxon>Fungi</taxon>
        <taxon>Dikarya</taxon>
        <taxon>Ascomycota</taxon>
        <taxon>Pezizomycotina</taxon>
        <taxon>Sordariomycetes</taxon>
        <taxon>Hypocreomycetidae</taxon>
        <taxon>Glomerellales</taxon>
        <taxon>Glomerellaceae</taxon>
        <taxon>Colletotrichum</taxon>
        <taxon>Colletotrichum orbiculare species complex</taxon>
    </lineage>
</organism>
<dbReference type="Proteomes" id="UP000014480">
    <property type="component" value="Unassembled WGS sequence"/>
</dbReference>
<reference evidence="2" key="2">
    <citation type="journal article" date="2019" name="Mol. Plant Microbe Interact.">
        <title>Genome sequence resources for four phytopathogenic fungi from the Colletotrichum orbiculare species complex.</title>
        <authorList>
            <person name="Gan P."/>
            <person name="Tsushima A."/>
            <person name="Narusaka M."/>
            <person name="Narusaka Y."/>
            <person name="Takano Y."/>
            <person name="Kubo Y."/>
            <person name="Shirasu K."/>
        </authorList>
    </citation>
    <scope>GENOME REANNOTATION</scope>
    <source>
        <strain evidence="2">104-T / ATCC 96160 / CBS 514.97 / LARS 414 / MAFF 240422</strain>
    </source>
</reference>
<evidence type="ECO:0000313" key="2">
    <source>
        <dbReference type="Proteomes" id="UP000014480"/>
    </source>
</evidence>
<sequence length="124" mass="13476">MLLIVRYEKERKDGSDYGGLESPTRDLVFDLASETAVRKRKNSIKNDTALVTMCTPYTSLFDVATHYDIRRVGRAIATSDLSLSVCNTAVKGRMLSGRLGAPSLFSPSCPEFSDNNGHGSEGAV</sequence>
<dbReference type="EMBL" id="AMCV02000015">
    <property type="protein sequence ID" value="TDZ21337.1"/>
    <property type="molecule type" value="Genomic_DNA"/>
</dbReference>
<protein>
    <submittedName>
        <fullName evidence="1">Uncharacterized protein</fullName>
    </submittedName>
</protein>
<name>A0A484FW95_COLOR</name>
<evidence type="ECO:0000313" key="1">
    <source>
        <dbReference type="EMBL" id="TDZ21337.1"/>
    </source>
</evidence>
<proteinExistence type="predicted"/>
<dbReference type="AlphaFoldDB" id="A0A484FW95"/>
<keyword evidence="2" id="KW-1185">Reference proteome</keyword>
<comment type="caution">
    <text evidence="1">The sequence shown here is derived from an EMBL/GenBank/DDBJ whole genome shotgun (WGS) entry which is preliminary data.</text>
</comment>
<gene>
    <name evidence="1" type="ORF">Cob_v006059</name>
</gene>